<gene>
    <name evidence="1" type="ORF">SDC9_138195</name>
</gene>
<reference evidence="1" key="1">
    <citation type="submission" date="2019-08" db="EMBL/GenBank/DDBJ databases">
        <authorList>
            <person name="Kucharzyk K."/>
            <person name="Murdoch R.W."/>
            <person name="Higgins S."/>
            <person name="Loffler F."/>
        </authorList>
    </citation>
    <scope>NUCLEOTIDE SEQUENCE</scope>
</reference>
<organism evidence="1">
    <name type="scientific">bioreactor metagenome</name>
    <dbReference type="NCBI Taxonomy" id="1076179"/>
    <lineage>
        <taxon>unclassified sequences</taxon>
        <taxon>metagenomes</taxon>
        <taxon>ecological metagenomes</taxon>
    </lineage>
</organism>
<proteinExistence type="predicted"/>
<comment type="caution">
    <text evidence="1">The sequence shown here is derived from an EMBL/GenBank/DDBJ whole genome shotgun (WGS) entry which is preliminary data.</text>
</comment>
<sequence>MIHIVTGACDQRFLLLELRLIVVAQNIVHESTIHAAAHLVEMIESFVILCRSGVFKDRQQRVQLHRNQRSVDHLPLGGAGVQAEALDANLRAPGIETLIVDFAECAAIHRIAKFRVKRGYIEEIHPAPNLLVWRKPNADGAMCGCVGRKQALSQRHDLCDARLVVRAEQSGSVGADDLLADVVQQRWELFGRERIAVAHVDRSAVVVRSELRVHALSRDGICGVHMRKQTDHGRFPVRVCGDGCGHIAVLVELHVACAEGF</sequence>
<dbReference type="EMBL" id="VSSQ01038186">
    <property type="protein sequence ID" value="MPM91070.1"/>
    <property type="molecule type" value="Genomic_DNA"/>
</dbReference>
<protein>
    <submittedName>
        <fullName evidence="1">Uncharacterized protein</fullName>
    </submittedName>
</protein>
<dbReference type="AlphaFoldDB" id="A0A645DNM9"/>
<accession>A0A645DNM9</accession>
<name>A0A645DNM9_9ZZZZ</name>
<evidence type="ECO:0000313" key="1">
    <source>
        <dbReference type="EMBL" id="MPM91070.1"/>
    </source>
</evidence>